<reference evidence="2 3" key="1">
    <citation type="submission" date="2022-05" db="EMBL/GenBank/DDBJ databases">
        <authorList>
            <consortium name="Genoscope - CEA"/>
            <person name="William W."/>
        </authorList>
    </citation>
    <scope>NUCLEOTIDE SEQUENCE [LARGE SCALE GENOMIC DNA]</scope>
</reference>
<sequence>MILVLLDKELHTDNKSLIPLAKALPEVDTLELVPSTPSPIAGSYCSSTSVEVDASDRGMKKHKRSMKARGQRSWSVKGTSHKVISKDKRKVSRLMDRLYNESREEPRSEDQGTLRDMKELHYSSE</sequence>
<feature type="compositionally biased region" description="Basic residues" evidence="1">
    <location>
        <begin position="59"/>
        <end position="70"/>
    </location>
</feature>
<accession>A0ABN8M048</accession>
<feature type="region of interest" description="Disordered" evidence="1">
    <location>
        <begin position="52"/>
        <end position="125"/>
    </location>
</feature>
<proteinExistence type="predicted"/>
<evidence type="ECO:0000313" key="2">
    <source>
        <dbReference type="EMBL" id="CAH3021822.1"/>
    </source>
</evidence>
<feature type="compositionally biased region" description="Basic and acidic residues" evidence="1">
    <location>
        <begin position="93"/>
        <end position="125"/>
    </location>
</feature>
<dbReference type="Proteomes" id="UP001159427">
    <property type="component" value="Unassembled WGS sequence"/>
</dbReference>
<evidence type="ECO:0000256" key="1">
    <source>
        <dbReference type="SAM" id="MobiDB-lite"/>
    </source>
</evidence>
<keyword evidence="3" id="KW-1185">Reference proteome</keyword>
<name>A0ABN8M048_9CNID</name>
<comment type="caution">
    <text evidence="2">The sequence shown here is derived from an EMBL/GenBank/DDBJ whole genome shotgun (WGS) entry which is preliminary data.</text>
</comment>
<dbReference type="EMBL" id="CALNXI010000196">
    <property type="protein sequence ID" value="CAH3021822.1"/>
    <property type="molecule type" value="Genomic_DNA"/>
</dbReference>
<evidence type="ECO:0000313" key="3">
    <source>
        <dbReference type="Proteomes" id="UP001159427"/>
    </source>
</evidence>
<organism evidence="2 3">
    <name type="scientific">Porites evermanni</name>
    <dbReference type="NCBI Taxonomy" id="104178"/>
    <lineage>
        <taxon>Eukaryota</taxon>
        <taxon>Metazoa</taxon>
        <taxon>Cnidaria</taxon>
        <taxon>Anthozoa</taxon>
        <taxon>Hexacorallia</taxon>
        <taxon>Scleractinia</taxon>
        <taxon>Fungiina</taxon>
        <taxon>Poritidae</taxon>
        <taxon>Porites</taxon>
    </lineage>
</organism>
<gene>
    <name evidence="2" type="ORF">PEVE_00012915</name>
</gene>
<protein>
    <submittedName>
        <fullName evidence="2">Uncharacterized protein</fullName>
    </submittedName>
</protein>